<proteinExistence type="predicted"/>
<dbReference type="Pfam" id="PF10015">
    <property type="entry name" value="ThermoDBP-RP_arch"/>
    <property type="match status" value="1"/>
</dbReference>
<dbReference type="Pfam" id="PF20754">
    <property type="entry name" value="Thermo-DBP"/>
    <property type="match status" value="1"/>
</dbReference>
<dbReference type="EMBL" id="DTDH01000019">
    <property type="protein sequence ID" value="HGT97937.1"/>
    <property type="molecule type" value="Genomic_DNA"/>
</dbReference>
<reference evidence="3" key="1">
    <citation type="journal article" date="2020" name="mSystems">
        <title>Genome- and Community-Level Interaction Insights into Carbon Utilization and Element Cycling Functions of Hydrothermarchaeota in Hydrothermal Sediment.</title>
        <authorList>
            <person name="Zhou Z."/>
            <person name="Liu Y."/>
            <person name="Xu W."/>
            <person name="Pan J."/>
            <person name="Luo Z.H."/>
            <person name="Li M."/>
        </authorList>
    </citation>
    <scope>NUCLEOTIDE SEQUENCE [LARGE SCALE GENOMIC DNA]</scope>
    <source>
        <strain evidence="2">SpSt-629</strain>
        <strain evidence="3">SpSt-688</strain>
    </source>
</reference>
<protein>
    <submittedName>
        <fullName evidence="3">DUF2258 domain-containing protein</fullName>
    </submittedName>
</protein>
<dbReference type="EMBL" id="DTAU01000132">
    <property type="protein sequence ID" value="HFQ79354.1"/>
    <property type="molecule type" value="Genomic_DNA"/>
</dbReference>
<dbReference type="AlphaFoldDB" id="A0A7J3MWM5"/>
<sequence length="236" mass="26592">MPKLSSGFVIAGAYADKIRRTLFAQLRDYLRKDKEWGQRIALAVAQLNRFLYALLVERIKIDKGDVVRIRIDYDIDEATKSINWLWDTLTIEAFRRMPQDEVDKVTKELVTKAVEISTAAVVYTLEKLGETFDGDTVYTIKLGDREVGTAIVTVVNENIGVLKRGAVIEPTPAIFDKVKLVVEPGKSIEDILQEVLSMVIQSAKHVSADEATKIINAIRDRVLAKPIAKYEEVEEE</sequence>
<dbReference type="InterPro" id="IPR049325">
    <property type="entry name" value="Thermo-DBP2-like_C"/>
</dbReference>
<evidence type="ECO:0000259" key="1">
    <source>
        <dbReference type="Pfam" id="PF20754"/>
    </source>
</evidence>
<evidence type="ECO:0000313" key="3">
    <source>
        <dbReference type="EMBL" id="HGT97937.1"/>
    </source>
</evidence>
<gene>
    <name evidence="2" type="ORF">ENT99_06630</name>
    <name evidence="3" type="ORF">ENU64_00715</name>
</gene>
<organism evidence="3">
    <name type="scientific">Ignisphaera aggregans</name>
    <dbReference type="NCBI Taxonomy" id="334771"/>
    <lineage>
        <taxon>Archaea</taxon>
        <taxon>Thermoproteota</taxon>
        <taxon>Thermoprotei</taxon>
        <taxon>Desulfurococcales</taxon>
        <taxon>Desulfurococcaceae</taxon>
        <taxon>Ignisphaera</taxon>
    </lineage>
</organism>
<comment type="caution">
    <text evidence="3">The sequence shown here is derived from an EMBL/GenBank/DDBJ whole genome shotgun (WGS) entry which is preliminary data.</text>
</comment>
<accession>A0A7J3MWM5</accession>
<feature type="domain" description="Thermo-DBP-RP2-like C-terminal" evidence="1">
    <location>
        <begin position="122"/>
        <end position="219"/>
    </location>
</feature>
<evidence type="ECO:0000313" key="2">
    <source>
        <dbReference type="EMBL" id="HFQ79354.1"/>
    </source>
</evidence>
<dbReference type="InterPro" id="IPR017140">
    <property type="entry name" value="ThermoDBP-RPs_arc"/>
</dbReference>
<name>A0A7J3MWM5_9CREN</name>